<evidence type="ECO:0000259" key="9">
    <source>
        <dbReference type="SMART" id="SM00355"/>
    </source>
</evidence>
<dbReference type="OrthoDB" id="8117402at2759"/>
<evidence type="ECO:0000313" key="10">
    <source>
        <dbReference type="EMBL" id="GMH52459.1"/>
    </source>
</evidence>
<feature type="domain" description="C2H2-type" evidence="9">
    <location>
        <begin position="211"/>
        <end position="236"/>
    </location>
</feature>
<organism evidence="10 11">
    <name type="scientific">Triparma strigata</name>
    <dbReference type="NCBI Taxonomy" id="1606541"/>
    <lineage>
        <taxon>Eukaryota</taxon>
        <taxon>Sar</taxon>
        <taxon>Stramenopiles</taxon>
        <taxon>Ochrophyta</taxon>
        <taxon>Bolidophyceae</taxon>
        <taxon>Parmales</taxon>
        <taxon>Triparmaceae</taxon>
        <taxon>Triparma</taxon>
    </lineage>
</organism>
<dbReference type="PANTHER" id="PTHR46179">
    <property type="entry name" value="ZINC FINGER PROTEIN"/>
    <property type="match status" value="1"/>
</dbReference>
<keyword evidence="6" id="KW-0804">Transcription</keyword>
<dbReference type="GO" id="GO:0006357">
    <property type="term" value="P:regulation of transcription by RNA polymerase II"/>
    <property type="evidence" value="ECO:0007669"/>
    <property type="project" value="TreeGrafter"/>
</dbReference>
<evidence type="ECO:0000256" key="7">
    <source>
        <dbReference type="ARBA" id="ARBA00023242"/>
    </source>
</evidence>
<dbReference type="Proteomes" id="UP001165085">
    <property type="component" value="Unassembled WGS sequence"/>
</dbReference>
<comment type="caution">
    <text evidence="10">The sequence shown here is derived from an EMBL/GenBank/DDBJ whole genome shotgun (WGS) entry which is preliminary data.</text>
</comment>
<feature type="domain" description="C2H2-type" evidence="9">
    <location>
        <begin position="66"/>
        <end position="91"/>
    </location>
</feature>
<dbReference type="GO" id="GO:0005634">
    <property type="term" value="C:nucleus"/>
    <property type="evidence" value="ECO:0007669"/>
    <property type="project" value="UniProtKB-SubCell"/>
</dbReference>
<feature type="domain" description="C2H2-type" evidence="9">
    <location>
        <begin position="115"/>
        <end position="140"/>
    </location>
</feature>
<protein>
    <recommendedName>
        <fullName evidence="9">C2H2-type domain-containing protein</fullName>
    </recommendedName>
</protein>
<keyword evidence="2" id="KW-0479">Metal-binding</keyword>
<evidence type="ECO:0000256" key="5">
    <source>
        <dbReference type="ARBA" id="ARBA00023015"/>
    </source>
</evidence>
<dbReference type="SMART" id="SM00355">
    <property type="entry name" value="ZnF_C2H2"/>
    <property type="match status" value="5"/>
</dbReference>
<sequence length="295" mass="33098">MHTPNELVLRALPDPKSDVDAPPAAESTPGKDNTVQEAPPPLEKKVNVPFDPLAPYGRDKGNKIIKLCGINGCQYKTGVSTNMRGHKHSIHKIPKELVPENARLKGDRDKYGIIKTCNVDGCGYRSGHSQSMKNHKAGKHGINVVWFNCEEPGCEYRAKRADSLKQHKQQKHDINVQWHYCKVDGCLYKAKRSGNLKQHKQDIHNLDVVWHPCEIEGCTYRAKKRGHLKRHLKHRHKMDSEPGSPGPVPKPPIVINPSYSIRHSNYKIPPVAPVANVAPNTHASTSVTCSIYRWV</sequence>
<gene>
    <name evidence="10" type="ORF">TrST_g5615</name>
</gene>
<keyword evidence="3" id="KW-0863">Zinc-finger</keyword>
<feature type="domain" description="C2H2-type" evidence="9">
    <location>
        <begin position="147"/>
        <end position="172"/>
    </location>
</feature>
<evidence type="ECO:0000256" key="3">
    <source>
        <dbReference type="ARBA" id="ARBA00022771"/>
    </source>
</evidence>
<accession>A0A9W7DQI2</accession>
<dbReference type="InterPro" id="IPR051061">
    <property type="entry name" value="Zinc_finger_trans_reg"/>
</dbReference>
<dbReference type="Gene3D" id="3.30.160.60">
    <property type="entry name" value="Classic Zinc Finger"/>
    <property type="match status" value="1"/>
</dbReference>
<keyword evidence="11" id="KW-1185">Reference proteome</keyword>
<feature type="domain" description="C2H2-type" evidence="9">
    <location>
        <begin position="179"/>
        <end position="204"/>
    </location>
</feature>
<evidence type="ECO:0000256" key="2">
    <source>
        <dbReference type="ARBA" id="ARBA00022723"/>
    </source>
</evidence>
<reference evidence="11" key="1">
    <citation type="journal article" date="2023" name="Commun. Biol.">
        <title>Genome analysis of Parmales, the sister group of diatoms, reveals the evolutionary specialization of diatoms from phago-mixotrophs to photoautotrophs.</title>
        <authorList>
            <person name="Ban H."/>
            <person name="Sato S."/>
            <person name="Yoshikawa S."/>
            <person name="Yamada K."/>
            <person name="Nakamura Y."/>
            <person name="Ichinomiya M."/>
            <person name="Sato N."/>
            <person name="Blanc-Mathieu R."/>
            <person name="Endo H."/>
            <person name="Kuwata A."/>
            <person name="Ogata H."/>
        </authorList>
    </citation>
    <scope>NUCLEOTIDE SEQUENCE [LARGE SCALE GENOMIC DNA]</scope>
    <source>
        <strain evidence="11">NIES 3701</strain>
    </source>
</reference>
<dbReference type="AlphaFoldDB" id="A0A9W7DQI2"/>
<evidence type="ECO:0000313" key="11">
    <source>
        <dbReference type="Proteomes" id="UP001165085"/>
    </source>
</evidence>
<name>A0A9W7DQI2_9STRA</name>
<comment type="subcellular location">
    <subcellularLocation>
        <location evidence="1">Nucleus</location>
    </subcellularLocation>
</comment>
<feature type="region of interest" description="Disordered" evidence="8">
    <location>
        <begin position="1"/>
        <end position="49"/>
    </location>
</feature>
<keyword evidence="7" id="KW-0539">Nucleus</keyword>
<evidence type="ECO:0000256" key="8">
    <source>
        <dbReference type="SAM" id="MobiDB-lite"/>
    </source>
</evidence>
<dbReference type="PANTHER" id="PTHR46179:SF13">
    <property type="entry name" value="C2H2-TYPE DOMAIN-CONTAINING PROTEIN"/>
    <property type="match status" value="1"/>
</dbReference>
<evidence type="ECO:0000256" key="6">
    <source>
        <dbReference type="ARBA" id="ARBA00023163"/>
    </source>
</evidence>
<keyword evidence="5" id="KW-0805">Transcription regulation</keyword>
<dbReference type="EMBL" id="BRXY01000011">
    <property type="protein sequence ID" value="GMH52459.1"/>
    <property type="molecule type" value="Genomic_DNA"/>
</dbReference>
<dbReference type="GO" id="GO:0008270">
    <property type="term" value="F:zinc ion binding"/>
    <property type="evidence" value="ECO:0007669"/>
    <property type="project" value="UniProtKB-KW"/>
</dbReference>
<dbReference type="InterPro" id="IPR013087">
    <property type="entry name" value="Znf_C2H2_type"/>
</dbReference>
<keyword evidence="4" id="KW-0862">Zinc</keyword>
<evidence type="ECO:0000256" key="4">
    <source>
        <dbReference type="ARBA" id="ARBA00022833"/>
    </source>
</evidence>
<proteinExistence type="predicted"/>
<evidence type="ECO:0000256" key="1">
    <source>
        <dbReference type="ARBA" id="ARBA00004123"/>
    </source>
</evidence>